<name>A0A0F9ULA2_9ZZZZ</name>
<comment type="caution">
    <text evidence="1">The sequence shown here is derived from an EMBL/GenBank/DDBJ whole genome shotgun (WGS) entry which is preliminary data.</text>
</comment>
<protein>
    <submittedName>
        <fullName evidence="1">Uncharacterized protein</fullName>
    </submittedName>
</protein>
<gene>
    <name evidence="1" type="ORF">LCGC14_0593260</name>
</gene>
<dbReference type="EMBL" id="LAZR01000932">
    <property type="protein sequence ID" value="KKN54348.1"/>
    <property type="molecule type" value="Genomic_DNA"/>
</dbReference>
<dbReference type="AlphaFoldDB" id="A0A0F9ULA2"/>
<proteinExistence type="predicted"/>
<sequence length="77" mass="8550">MGMKLNDIVEGDSVKVWWLLATAALYELGREFIPKEDIIKAIMEGDIQLLQSEAEEGQMPSFKADIKEKSSGVVNGH</sequence>
<accession>A0A0F9ULA2</accession>
<evidence type="ECO:0000313" key="1">
    <source>
        <dbReference type="EMBL" id="KKN54348.1"/>
    </source>
</evidence>
<reference evidence="1" key="1">
    <citation type="journal article" date="2015" name="Nature">
        <title>Complex archaea that bridge the gap between prokaryotes and eukaryotes.</title>
        <authorList>
            <person name="Spang A."/>
            <person name="Saw J.H."/>
            <person name="Jorgensen S.L."/>
            <person name="Zaremba-Niedzwiedzka K."/>
            <person name="Martijn J."/>
            <person name="Lind A.E."/>
            <person name="van Eijk R."/>
            <person name="Schleper C."/>
            <person name="Guy L."/>
            <person name="Ettema T.J."/>
        </authorList>
    </citation>
    <scope>NUCLEOTIDE SEQUENCE</scope>
</reference>
<organism evidence="1">
    <name type="scientific">marine sediment metagenome</name>
    <dbReference type="NCBI Taxonomy" id="412755"/>
    <lineage>
        <taxon>unclassified sequences</taxon>
        <taxon>metagenomes</taxon>
        <taxon>ecological metagenomes</taxon>
    </lineage>
</organism>